<protein>
    <submittedName>
        <fullName evidence="2 3">Uncharacterized protein</fullName>
    </submittedName>
</protein>
<accession>J3PL19</accession>
<dbReference type="Pfam" id="PF01112">
    <property type="entry name" value="Asparaginase_2"/>
    <property type="match status" value="1"/>
</dbReference>
<dbReference type="AlphaFoldDB" id="J3PL19"/>
<dbReference type="InterPro" id="IPR029055">
    <property type="entry name" value="Ntn_hydrolases_N"/>
</dbReference>
<dbReference type="STRING" id="644352.J3PL19"/>
<dbReference type="EnsemblFungi" id="EJT68165">
    <property type="protein sequence ID" value="EJT68165"/>
    <property type="gene ID" value="GGTG_14256"/>
</dbReference>
<dbReference type="Gene3D" id="3.60.20.30">
    <property type="entry name" value="(Glycosyl)asparaginase"/>
    <property type="match status" value="1"/>
</dbReference>
<reference evidence="4" key="1">
    <citation type="submission" date="2010-07" db="EMBL/GenBank/DDBJ databases">
        <title>The genome sequence of Gaeumannomyces graminis var. tritici strain R3-111a-1.</title>
        <authorList>
            <consortium name="The Broad Institute Genome Sequencing Platform"/>
            <person name="Ma L.-J."/>
            <person name="Dead R."/>
            <person name="Young S."/>
            <person name="Zeng Q."/>
            <person name="Koehrsen M."/>
            <person name="Alvarado L."/>
            <person name="Berlin A."/>
            <person name="Chapman S.B."/>
            <person name="Chen Z."/>
            <person name="Freedman E."/>
            <person name="Gellesch M."/>
            <person name="Goldberg J."/>
            <person name="Griggs A."/>
            <person name="Gujja S."/>
            <person name="Heilman E.R."/>
            <person name="Heiman D."/>
            <person name="Hepburn T."/>
            <person name="Howarth C."/>
            <person name="Jen D."/>
            <person name="Larson L."/>
            <person name="Mehta T."/>
            <person name="Neiman D."/>
            <person name="Pearson M."/>
            <person name="Roberts A."/>
            <person name="Saif S."/>
            <person name="Shea T."/>
            <person name="Shenoy N."/>
            <person name="Sisk P."/>
            <person name="Stolte C."/>
            <person name="Sykes S."/>
            <person name="Walk T."/>
            <person name="White J."/>
            <person name="Yandava C."/>
            <person name="Haas B."/>
            <person name="Nusbaum C."/>
            <person name="Birren B."/>
        </authorList>
    </citation>
    <scope>NUCLEOTIDE SEQUENCE [LARGE SCALE GENOMIC DNA]</scope>
    <source>
        <strain evidence="4">R3-111a-1</strain>
    </source>
</reference>
<dbReference type="RefSeq" id="XP_009230447.1">
    <property type="nucleotide sequence ID" value="XM_009232183.1"/>
</dbReference>
<dbReference type="VEuPathDB" id="FungiDB:GGTG_14256"/>
<reference evidence="2" key="3">
    <citation type="submission" date="2010-09" db="EMBL/GenBank/DDBJ databases">
        <title>Annotation of Gaeumannomyces graminis var. tritici R3-111a-1.</title>
        <authorList>
            <consortium name="The Broad Institute Genome Sequencing Platform"/>
            <person name="Ma L.-J."/>
            <person name="Dead R."/>
            <person name="Young S.K."/>
            <person name="Zeng Q."/>
            <person name="Gargeya S."/>
            <person name="Fitzgerald M."/>
            <person name="Haas B."/>
            <person name="Abouelleil A."/>
            <person name="Alvarado L."/>
            <person name="Arachchi H.M."/>
            <person name="Berlin A."/>
            <person name="Brown A."/>
            <person name="Chapman S.B."/>
            <person name="Chen Z."/>
            <person name="Dunbar C."/>
            <person name="Freedman E."/>
            <person name="Gearin G."/>
            <person name="Gellesch M."/>
            <person name="Goldberg J."/>
            <person name="Griggs A."/>
            <person name="Gujja S."/>
            <person name="Heiman D."/>
            <person name="Howarth C."/>
            <person name="Larson L."/>
            <person name="Lui A."/>
            <person name="MacDonald P.J.P."/>
            <person name="Mehta T."/>
            <person name="Montmayeur A."/>
            <person name="Murphy C."/>
            <person name="Neiman D."/>
            <person name="Pearson M."/>
            <person name="Priest M."/>
            <person name="Roberts A."/>
            <person name="Saif S."/>
            <person name="Shea T."/>
            <person name="Shenoy N."/>
            <person name="Sisk P."/>
            <person name="Stolte C."/>
            <person name="Sykes S."/>
            <person name="Yandava C."/>
            <person name="Wortman J."/>
            <person name="Nusbaum C."/>
            <person name="Birren B."/>
        </authorList>
    </citation>
    <scope>NUCLEOTIDE SEQUENCE</scope>
    <source>
        <strain evidence="2">R3-111a-1</strain>
    </source>
</reference>
<feature type="region of interest" description="Disordered" evidence="1">
    <location>
        <begin position="166"/>
        <end position="192"/>
    </location>
</feature>
<dbReference type="PANTHER" id="PTHR10188:SF43">
    <property type="entry name" value="ASPARAGINASE (EUROFUNG)"/>
    <property type="match status" value="1"/>
</dbReference>
<gene>
    <name evidence="3" type="primary">20354714</name>
    <name evidence="2" type="ORF">GGTG_14256</name>
</gene>
<dbReference type="GO" id="GO:0016787">
    <property type="term" value="F:hydrolase activity"/>
    <property type="evidence" value="ECO:0007669"/>
    <property type="project" value="InterPro"/>
</dbReference>
<evidence type="ECO:0000313" key="4">
    <source>
        <dbReference type="Proteomes" id="UP000006039"/>
    </source>
</evidence>
<dbReference type="GeneID" id="20354714"/>
<reference evidence="2" key="2">
    <citation type="submission" date="2010-07" db="EMBL/GenBank/DDBJ databases">
        <authorList>
            <consortium name="The Broad Institute Genome Sequencing Platform"/>
            <consortium name="Broad Institute Genome Sequencing Center for Infectious Disease"/>
            <person name="Ma L.-J."/>
            <person name="Dead R."/>
            <person name="Young S."/>
            <person name="Zeng Q."/>
            <person name="Koehrsen M."/>
            <person name="Alvarado L."/>
            <person name="Berlin A."/>
            <person name="Chapman S.B."/>
            <person name="Chen Z."/>
            <person name="Freedman E."/>
            <person name="Gellesch M."/>
            <person name="Goldberg J."/>
            <person name="Griggs A."/>
            <person name="Gujja S."/>
            <person name="Heilman E.R."/>
            <person name="Heiman D."/>
            <person name="Hepburn T."/>
            <person name="Howarth C."/>
            <person name="Jen D."/>
            <person name="Larson L."/>
            <person name="Mehta T."/>
            <person name="Neiman D."/>
            <person name="Pearson M."/>
            <person name="Roberts A."/>
            <person name="Saif S."/>
            <person name="Shea T."/>
            <person name="Shenoy N."/>
            <person name="Sisk P."/>
            <person name="Stolte C."/>
            <person name="Sykes S."/>
            <person name="Walk T."/>
            <person name="White J."/>
            <person name="Yandava C."/>
            <person name="Haas B."/>
            <person name="Nusbaum C."/>
            <person name="Birren B."/>
        </authorList>
    </citation>
    <scope>NUCLEOTIDE SEQUENCE</scope>
    <source>
        <strain evidence="2">R3-111a-1</strain>
    </source>
</reference>
<dbReference type="EMBL" id="GL385596">
    <property type="protein sequence ID" value="EJT68165.1"/>
    <property type="molecule type" value="Genomic_DNA"/>
</dbReference>
<keyword evidence="4" id="KW-1185">Reference proteome</keyword>
<reference evidence="3" key="5">
    <citation type="submission" date="2018-04" db="UniProtKB">
        <authorList>
            <consortium name="EnsemblFungi"/>
        </authorList>
    </citation>
    <scope>IDENTIFICATION</scope>
    <source>
        <strain evidence="3">R3-111a-1</strain>
    </source>
</reference>
<dbReference type="InterPro" id="IPR000246">
    <property type="entry name" value="Peptidase_T2"/>
</dbReference>
<sequence length="192" mass="20327">MCDSLNELEASVMISLGRANRGVGAAGLRRVRNPTLLARAMLNLGGSSSPSSASPLCDSHLSIPSTQSNTLLHGPAEQLAAQYGLALVEPSYSFTQRRWDEHVTALEPRRRPAAEPATWSATEYPPQGTRSDCPGFLAEMGGVSLCLTALTRHAMRATSTGGLTNKLTGRIGDTPVPEPGFRLRSGRSAAID</sequence>
<dbReference type="GO" id="GO:0005737">
    <property type="term" value="C:cytoplasm"/>
    <property type="evidence" value="ECO:0007669"/>
    <property type="project" value="TreeGrafter"/>
</dbReference>
<dbReference type="SUPFAM" id="SSF56235">
    <property type="entry name" value="N-terminal nucleophile aminohydrolases (Ntn hydrolases)"/>
    <property type="match status" value="1"/>
</dbReference>
<dbReference type="Proteomes" id="UP000006039">
    <property type="component" value="Unassembled WGS sequence"/>
</dbReference>
<proteinExistence type="predicted"/>
<organism evidence="2">
    <name type="scientific">Gaeumannomyces tritici (strain R3-111a-1)</name>
    <name type="common">Wheat and barley take-all root rot fungus</name>
    <name type="synonym">Gaeumannomyces graminis var. tritici</name>
    <dbReference type="NCBI Taxonomy" id="644352"/>
    <lineage>
        <taxon>Eukaryota</taxon>
        <taxon>Fungi</taxon>
        <taxon>Dikarya</taxon>
        <taxon>Ascomycota</taxon>
        <taxon>Pezizomycotina</taxon>
        <taxon>Sordariomycetes</taxon>
        <taxon>Sordariomycetidae</taxon>
        <taxon>Magnaporthales</taxon>
        <taxon>Magnaporthaceae</taxon>
        <taxon>Gaeumannomyces</taxon>
    </lineage>
</organism>
<evidence type="ECO:0000313" key="2">
    <source>
        <dbReference type="EMBL" id="EJT68165.1"/>
    </source>
</evidence>
<dbReference type="eggNOG" id="KOG1592">
    <property type="taxonomic scope" value="Eukaryota"/>
</dbReference>
<dbReference type="HOGENOM" id="CLU_1532600_0_0_1"/>
<dbReference type="PANTHER" id="PTHR10188">
    <property type="entry name" value="L-ASPARAGINASE"/>
    <property type="match status" value="1"/>
</dbReference>
<evidence type="ECO:0000313" key="3">
    <source>
        <dbReference type="EnsemblFungi" id="EJT68165"/>
    </source>
</evidence>
<dbReference type="OrthoDB" id="2262349at2759"/>
<evidence type="ECO:0000256" key="1">
    <source>
        <dbReference type="SAM" id="MobiDB-lite"/>
    </source>
</evidence>
<name>J3PL19_GAET3</name>
<reference evidence="3" key="4">
    <citation type="journal article" date="2015" name="G3 (Bethesda)">
        <title>Genome sequences of three phytopathogenic species of the Magnaporthaceae family of fungi.</title>
        <authorList>
            <person name="Okagaki L.H."/>
            <person name="Nunes C.C."/>
            <person name="Sailsbery J."/>
            <person name="Clay B."/>
            <person name="Brown D."/>
            <person name="John T."/>
            <person name="Oh Y."/>
            <person name="Young N."/>
            <person name="Fitzgerald M."/>
            <person name="Haas B.J."/>
            <person name="Zeng Q."/>
            <person name="Young S."/>
            <person name="Adiconis X."/>
            <person name="Fan L."/>
            <person name="Levin J.Z."/>
            <person name="Mitchell T.K."/>
            <person name="Okubara P.A."/>
            <person name="Farman M.L."/>
            <person name="Kohn L.M."/>
            <person name="Birren B."/>
            <person name="Ma L.-J."/>
            <person name="Dean R.A."/>
        </authorList>
    </citation>
    <scope>NUCLEOTIDE SEQUENCE</scope>
    <source>
        <strain evidence="3">R3-111a-1</strain>
    </source>
</reference>